<feature type="compositionally biased region" description="Low complexity" evidence="1">
    <location>
        <begin position="140"/>
        <end position="149"/>
    </location>
</feature>
<dbReference type="RefSeq" id="WP_190600939.1">
    <property type="nucleotide sequence ID" value="NZ_CP021056.1"/>
</dbReference>
<evidence type="ECO:0000313" key="2">
    <source>
        <dbReference type="EMBL" id="QXE21738.1"/>
    </source>
</evidence>
<protein>
    <submittedName>
        <fullName evidence="2">Uncharacterized protein</fullName>
    </submittedName>
</protein>
<dbReference type="Proteomes" id="UP000683511">
    <property type="component" value="Chromosome"/>
</dbReference>
<dbReference type="KEGG" id="rsin:B6N60_00415"/>
<gene>
    <name evidence="2" type="ORF">B6N60_00415</name>
</gene>
<accession>A0A975T3Y7</accession>
<sequence length="259" mass="28071">MNINQRTFRQYVQILGTICGGLLMGLPAINQVMAQQTTPKVNPCPRIFYEEPHNNRVLVPRGCPPNALTQRLLEQGLLPSAANPSAQQTPFGVGGEAPSVVNPNPSIFNEAPYNRSPRGVQSEGSTLPEPTIRPTPPTTQPGTRFRTQTPPAPVPVMRIALANGTVNIRLENNTGANVTYQVIGDTAPRSLTGKSYVMLRGLKAPITLTFQREDGGFLQVTPQPGENVGNLNVTLQETTDFNQDRKSLRIQDTGGVLLN</sequence>
<keyword evidence="3" id="KW-1185">Reference proteome</keyword>
<dbReference type="EMBL" id="CP021056">
    <property type="protein sequence ID" value="QXE21738.1"/>
    <property type="molecule type" value="Genomic_DNA"/>
</dbReference>
<reference evidence="2" key="1">
    <citation type="submission" date="2017-04" db="EMBL/GenBank/DDBJ databases">
        <title>Genome deletions in a multicellular cyanobacterial endosymbiont for morphological adaptation in marine diatoms.</title>
        <authorList>
            <person name="Wang Y."/>
            <person name="Gao H."/>
            <person name="Li R."/>
            <person name="Xu X."/>
        </authorList>
    </citation>
    <scope>NUCLEOTIDE SEQUENCE</scope>
    <source>
        <strain evidence="2">FACHB 800</strain>
    </source>
</reference>
<proteinExistence type="predicted"/>
<evidence type="ECO:0000256" key="1">
    <source>
        <dbReference type="SAM" id="MobiDB-lite"/>
    </source>
</evidence>
<name>A0A975T3Y7_9NOST</name>
<feature type="region of interest" description="Disordered" evidence="1">
    <location>
        <begin position="81"/>
        <end position="151"/>
    </location>
</feature>
<organism evidence="2 3">
    <name type="scientific">Richelia sinica FACHB-800</name>
    <dbReference type="NCBI Taxonomy" id="1357546"/>
    <lineage>
        <taxon>Bacteria</taxon>
        <taxon>Bacillati</taxon>
        <taxon>Cyanobacteriota</taxon>
        <taxon>Cyanophyceae</taxon>
        <taxon>Nostocales</taxon>
        <taxon>Nostocaceae</taxon>
        <taxon>Richelia</taxon>
    </lineage>
</organism>
<evidence type="ECO:0000313" key="3">
    <source>
        <dbReference type="Proteomes" id="UP000683511"/>
    </source>
</evidence>
<dbReference type="AlphaFoldDB" id="A0A975T3Y7"/>